<dbReference type="InterPro" id="IPR035965">
    <property type="entry name" value="PAS-like_dom_sf"/>
</dbReference>
<dbReference type="SUPFAM" id="SSF53920">
    <property type="entry name" value="Fe-only hydrogenase"/>
    <property type="match status" value="1"/>
</dbReference>
<dbReference type="Pfam" id="PF13188">
    <property type="entry name" value="PAS_8"/>
    <property type="match status" value="1"/>
</dbReference>
<dbReference type="InterPro" id="IPR017896">
    <property type="entry name" value="4Fe4S_Fe-S-bd"/>
</dbReference>
<dbReference type="InterPro" id="IPR017900">
    <property type="entry name" value="4Fe4S_Fe_S_CS"/>
</dbReference>
<sequence>MEVLQFTKANCRDCYKCVRECPVKSIRVRDHQASIISEDCLLCGRCVQVCPQNAKDVRDDVPLVKQLIASGEKVIATLAPSFIAAFDAKGFRPMADAMKKLGFYEVFETAVGANIVKTEYEKLIAGGQELIISSCCHSITRLIQKYHPECLHYYAAVDSPMHAHAKLIKEQYPDAHIIFVGPCISKKDEVEQYCDGLIDLTITFEELEQWFEAEGVTFEDSPDDSHYRSRFFPAPGGVIRSMDRQEGFHYVAIDGVEKCRAALEEIAAGGLKGYFIEMNACEGGCINGPGMPKKRRGQILSGILVEQAADPKKDFDVVHTLDTHKEMIPDVHRDEMPGEAEIQEILARTGKHKPEDMLDCGACGYSTCREKAIAVWQGKAELEMCLHYAKERAESLSDQIFESSPTGIVAVDDQFIIRQINREALHMLNVPEDENIVGQNFADYYDILELLNVMETGENIINQRTHLDKSDLYVDRTVMYDAEHQNFLVFLKNIDAIVRAEDTAAELRRETIRITDQVVDKQMRTVQEIASLLGETTAETKVALTMLKKSML</sequence>
<dbReference type="AlphaFoldDB" id="A0A9D1DY25"/>
<dbReference type="SUPFAM" id="SSF55785">
    <property type="entry name" value="PYP-like sensor domain (PAS domain)"/>
    <property type="match status" value="1"/>
</dbReference>
<feature type="domain" description="4Fe-4S ferredoxin-type" evidence="5">
    <location>
        <begin position="31"/>
        <end position="60"/>
    </location>
</feature>
<dbReference type="PROSITE" id="PS51656">
    <property type="entry name" value="4FE4S"/>
    <property type="match status" value="1"/>
</dbReference>
<keyword evidence="3" id="KW-0408">Iron</keyword>
<keyword evidence="1" id="KW-0004">4Fe-4S</keyword>
<accession>A0A9D1DY25</accession>
<dbReference type="InterPro" id="IPR007202">
    <property type="entry name" value="4Fe-4S_dom"/>
</dbReference>
<dbReference type="GO" id="GO:0051539">
    <property type="term" value="F:4 iron, 4 sulfur cluster binding"/>
    <property type="evidence" value="ECO:0007669"/>
    <property type="project" value="UniProtKB-KW"/>
</dbReference>
<reference evidence="7" key="1">
    <citation type="submission" date="2020-10" db="EMBL/GenBank/DDBJ databases">
        <authorList>
            <person name="Gilroy R."/>
        </authorList>
    </citation>
    <scope>NUCLEOTIDE SEQUENCE</scope>
    <source>
        <strain evidence="7">CHK189-12415</strain>
    </source>
</reference>
<dbReference type="Gene3D" id="1.10.15.40">
    <property type="entry name" value="Electron transport complex subunit B, putative Fe-S cluster"/>
    <property type="match status" value="1"/>
</dbReference>
<dbReference type="InterPro" id="IPR000014">
    <property type="entry name" value="PAS"/>
</dbReference>
<evidence type="ECO:0000259" key="6">
    <source>
        <dbReference type="PROSITE" id="PS51656"/>
    </source>
</evidence>
<feature type="domain" description="4Fe-4S" evidence="6">
    <location>
        <begin position="341"/>
        <end position="402"/>
    </location>
</feature>
<dbReference type="EMBL" id="DVHA01000187">
    <property type="protein sequence ID" value="HIR61085.1"/>
    <property type="molecule type" value="Genomic_DNA"/>
</dbReference>
<comment type="caution">
    <text evidence="7">The sequence shown here is derived from an EMBL/GenBank/DDBJ whole genome shotgun (WGS) entry which is preliminary data.</text>
</comment>
<evidence type="ECO:0000256" key="3">
    <source>
        <dbReference type="ARBA" id="ARBA00023004"/>
    </source>
</evidence>
<dbReference type="Proteomes" id="UP000824241">
    <property type="component" value="Unassembled WGS sequence"/>
</dbReference>
<dbReference type="InterPro" id="IPR050340">
    <property type="entry name" value="Cytosolic_Fe-S_CAF"/>
</dbReference>
<dbReference type="PANTHER" id="PTHR11615">
    <property type="entry name" value="NITRATE, FORMATE, IRON DEHYDROGENASE"/>
    <property type="match status" value="1"/>
</dbReference>
<protein>
    <submittedName>
        <fullName evidence="7">4Fe-4S binding protein</fullName>
    </submittedName>
</protein>
<dbReference type="PROSITE" id="PS00198">
    <property type="entry name" value="4FE4S_FER_1"/>
    <property type="match status" value="1"/>
</dbReference>
<dbReference type="SMART" id="SM00091">
    <property type="entry name" value="PAS"/>
    <property type="match status" value="1"/>
</dbReference>
<evidence type="ECO:0000259" key="5">
    <source>
        <dbReference type="PROSITE" id="PS51379"/>
    </source>
</evidence>
<evidence type="ECO:0000313" key="7">
    <source>
        <dbReference type="EMBL" id="HIR61085.1"/>
    </source>
</evidence>
<organism evidence="7 8">
    <name type="scientific">Candidatus Faecivivens stercoravium</name>
    <dbReference type="NCBI Taxonomy" id="2840803"/>
    <lineage>
        <taxon>Bacteria</taxon>
        <taxon>Bacillati</taxon>
        <taxon>Bacillota</taxon>
        <taxon>Clostridia</taxon>
        <taxon>Eubacteriales</taxon>
        <taxon>Oscillospiraceae</taxon>
        <taxon>Oscillospiraceae incertae sedis</taxon>
        <taxon>Candidatus Faecivivens</taxon>
    </lineage>
</organism>
<dbReference type="Pfam" id="PF13237">
    <property type="entry name" value="Fer4_10"/>
    <property type="match status" value="1"/>
</dbReference>
<dbReference type="Gene3D" id="3.40.950.10">
    <property type="entry name" value="Fe-only Hydrogenase (Larger Subunit), Chain L, domain 3"/>
    <property type="match status" value="1"/>
</dbReference>
<reference evidence="7" key="2">
    <citation type="journal article" date="2021" name="PeerJ">
        <title>Extensive microbial diversity within the chicken gut microbiome revealed by metagenomics and culture.</title>
        <authorList>
            <person name="Gilroy R."/>
            <person name="Ravi A."/>
            <person name="Getino M."/>
            <person name="Pursley I."/>
            <person name="Horton D.L."/>
            <person name="Alikhan N.F."/>
            <person name="Baker D."/>
            <person name="Gharbi K."/>
            <person name="Hall N."/>
            <person name="Watson M."/>
            <person name="Adriaenssens E.M."/>
            <person name="Foster-Nyarko E."/>
            <person name="Jarju S."/>
            <person name="Secka A."/>
            <person name="Antonio M."/>
            <person name="Oren A."/>
            <person name="Chaudhuri R.R."/>
            <person name="La Ragione R."/>
            <person name="Hildebrand F."/>
            <person name="Pallen M.J."/>
        </authorList>
    </citation>
    <scope>NUCLEOTIDE SEQUENCE</scope>
    <source>
        <strain evidence="7">CHK189-12415</strain>
    </source>
</reference>
<proteinExistence type="predicted"/>
<gene>
    <name evidence="7" type="ORF">IAB37_05880</name>
</gene>
<evidence type="ECO:0000256" key="1">
    <source>
        <dbReference type="ARBA" id="ARBA00022485"/>
    </source>
</evidence>
<dbReference type="Pfam" id="PF02906">
    <property type="entry name" value="Fe_hyd_lg_C"/>
    <property type="match status" value="2"/>
</dbReference>
<evidence type="ECO:0000256" key="2">
    <source>
        <dbReference type="ARBA" id="ARBA00022723"/>
    </source>
</evidence>
<dbReference type="CDD" id="cd00130">
    <property type="entry name" value="PAS"/>
    <property type="match status" value="1"/>
</dbReference>
<keyword evidence="4" id="KW-0411">Iron-sulfur</keyword>
<evidence type="ECO:0000313" key="8">
    <source>
        <dbReference type="Proteomes" id="UP000824241"/>
    </source>
</evidence>
<feature type="domain" description="4Fe-4S ferredoxin-type" evidence="5">
    <location>
        <begin position="2"/>
        <end position="30"/>
    </location>
</feature>
<dbReference type="InterPro" id="IPR004108">
    <property type="entry name" value="Fe_hydrogenase_lsu_C"/>
</dbReference>
<dbReference type="InterPro" id="IPR009016">
    <property type="entry name" value="Fe_hydrogenase"/>
</dbReference>
<dbReference type="Pfam" id="PF04060">
    <property type="entry name" value="FeS"/>
    <property type="match status" value="1"/>
</dbReference>
<evidence type="ECO:0000256" key="4">
    <source>
        <dbReference type="ARBA" id="ARBA00023014"/>
    </source>
</evidence>
<keyword evidence="2" id="KW-0479">Metal-binding</keyword>
<name>A0A9D1DY25_9FIRM</name>
<dbReference type="Gene3D" id="3.30.450.20">
    <property type="entry name" value="PAS domain"/>
    <property type="match status" value="1"/>
</dbReference>
<dbReference type="SUPFAM" id="SSF54862">
    <property type="entry name" value="4Fe-4S ferredoxins"/>
    <property type="match status" value="1"/>
</dbReference>
<dbReference type="PROSITE" id="PS51379">
    <property type="entry name" value="4FE4S_FER_2"/>
    <property type="match status" value="2"/>
</dbReference>
<dbReference type="GO" id="GO:0046872">
    <property type="term" value="F:metal ion binding"/>
    <property type="evidence" value="ECO:0007669"/>
    <property type="project" value="UniProtKB-KW"/>
</dbReference>
<dbReference type="Gene3D" id="3.30.70.20">
    <property type="match status" value="1"/>
</dbReference>